<comment type="caution">
    <text evidence="1">The sequence shown here is derived from an EMBL/GenBank/DDBJ whole genome shotgun (WGS) entry which is preliminary data.</text>
</comment>
<keyword evidence="2" id="KW-1185">Reference proteome</keyword>
<evidence type="ECO:0000313" key="2">
    <source>
        <dbReference type="Proteomes" id="UP000249746"/>
    </source>
</evidence>
<sequence>MYFLNLKKFKKLNTLKNTYNNPFYKELKTTSKNNKKVLSSNTFTFKSFNIFKTLSISPLLVRGGGAF</sequence>
<dbReference type="Proteomes" id="UP000249746">
    <property type="component" value="Unassembled WGS sequence"/>
</dbReference>
<dbReference type="AlphaFoldDB" id="A0A2W6MSZ4"/>
<dbReference type="EMBL" id="NBIU01000129">
    <property type="protein sequence ID" value="PZT47111.1"/>
    <property type="molecule type" value="Genomic_DNA"/>
</dbReference>
<accession>A0A2W6MSZ4</accession>
<protein>
    <submittedName>
        <fullName evidence="1">Uncharacterized protein</fullName>
    </submittedName>
</protein>
<gene>
    <name evidence="1" type="ORF">B6S12_10820</name>
</gene>
<organism evidence="1 2">
    <name type="scientific">Helicobacter valdiviensis</name>
    <dbReference type="NCBI Taxonomy" id="1458358"/>
    <lineage>
        <taxon>Bacteria</taxon>
        <taxon>Pseudomonadati</taxon>
        <taxon>Campylobacterota</taxon>
        <taxon>Epsilonproteobacteria</taxon>
        <taxon>Campylobacterales</taxon>
        <taxon>Helicobacteraceae</taxon>
        <taxon>Helicobacter</taxon>
    </lineage>
</organism>
<name>A0A2W6MSZ4_9HELI</name>
<proteinExistence type="predicted"/>
<evidence type="ECO:0000313" key="1">
    <source>
        <dbReference type="EMBL" id="PZT47111.1"/>
    </source>
</evidence>
<reference evidence="1 2" key="1">
    <citation type="submission" date="2017-03" db="EMBL/GenBank/DDBJ databases">
        <title>Genomic and clinical evidence uncovers the enterohepatic species Helicobacter valdiviensis as a potential human intestinal pathogen.</title>
        <authorList>
            <person name="Fresia P."/>
            <person name="Jara R."/>
            <person name="Sierra R."/>
            <person name="Ferres I."/>
            <person name="Greif G."/>
            <person name="Iraola G."/>
            <person name="Collado L."/>
        </authorList>
    </citation>
    <scope>NUCLEOTIDE SEQUENCE [LARGE SCALE GENOMIC DNA]</scope>
    <source>
        <strain evidence="1 2">WBE14</strain>
    </source>
</reference>